<name>A0A183HKK3_9BILA</name>
<sequence length="57" mass="6616">MFGYSTKLRTMTKGKGEYVMEFARYAPLGGDIQQQVIKQWKETQEVDEKGGDKKKKK</sequence>
<evidence type="ECO:0000313" key="4">
    <source>
        <dbReference type="WBParaSite" id="OFLC_0000801401-mRNA-1"/>
    </source>
</evidence>
<dbReference type="Proteomes" id="UP000267606">
    <property type="component" value="Unassembled WGS sequence"/>
</dbReference>
<dbReference type="STRING" id="387005.A0A183HKK3"/>
<organism evidence="4">
    <name type="scientific">Onchocerca flexuosa</name>
    <dbReference type="NCBI Taxonomy" id="387005"/>
    <lineage>
        <taxon>Eukaryota</taxon>
        <taxon>Metazoa</taxon>
        <taxon>Ecdysozoa</taxon>
        <taxon>Nematoda</taxon>
        <taxon>Chromadorea</taxon>
        <taxon>Rhabditida</taxon>
        <taxon>Spirurina</taxon>
        <taxon>Spiruromorpha</taxon>
        <taxon>Filarioidea</taxon>
        <taxon>Onchocercidae</taxon>
        <taxon>Onchocerca</taxon>
    </lineage>
</organism>
<evidence type="ECO:0000313" key="3">
    <source>
        <dbReference type="Proteomes" id="UP000267606"/>
    </source>
</evidence>
<protein>
    <submittedName>
        <fullName evidence="4">EFG_C domain-containing protein</fullName>
    </submittedName>
</protein>
<reference evidence="2 3" key="2">
    <citation type="submission" date="2018-11" db="EMBL/GenBank/DDBJ databases">
        <authorList>
            <consortium name="Pathogen Informatics"/>
        </authorList>
    </citation>
    <scope>NUCLEOTIDE SEQUENCE [LARGE SCALE GENOMIC DNA]</scope>
</reference>
<reference evidence="4" key="1">
    <citation type="submission" date="2016-06" db="UniProtKB">
        <authorList>
            <consortium name="WormBaseParasite"/>
        </authorList>
    </citation>
    <scope>IDENTIFICATION</scope>
</reference>
<dbReference type="SUPFAM" id="SSF54980">
    <property type="entry name" value="EF-G C-terminal domain-like"/>
    <property type="match status" value="1"/>
</dbReference>
<feature type="domain" description="Elongation factor EFG" evidence="1">
    <location>
        <begin position="1"/>
        <end position="35"/>
    </location>
</feature>
<dbReference type="AlphaFoldDB" id="A0A183HKK3"/>
<evidence type="ECO:0000313" key="2">
    <source>
        <dbReference type="EMBL" id="VDO53642.1"/>
    </source>
</evidence>
<dbReference type="InterPro" id="IPR035647">
    <property type="entry name" value="EFG_III/V"/>
</dbReference>
<dbReference type="Gene3D" id="3.30.70.240">
    <property type="match status" value="1"/>
</dbReference>
<dbReference type="InterPro" id="IPR000640">
    <property type="entry name" value="EFG_V-like"/>
</dbReference>
<evidence type="ECO:0000259" key="1">
    <source>
        <dbReference type="Pfam" id="PF00679"/>
    </source>
</evidence>
<dbReference type="WBParaSite" id="OFLC_0000801401-mRNA-1">
    <property type="protein sequence ID" value="OFLC_0000801401-mRNA-1"/>
    <property type="gene ID" value="OFLC_0000801401"/>
</dbReference>
<proteinExistence type="predicted"/>
<dbReference type="EMBL" id="UZAJ01008756">
    <property type="protein sequence ID" value="VDO53642.1"/>
    <property type="molecule type" value="Genomic_DNA"/>
</dbReference>
<gene>
    <name evidence="2" type="ORF">OFLC_LOCUS8014</name>
</gene>
<keyword evidence="3" id="KW-1185">Reference proteome</keyword>
<dbReference type="Pfam" id="PF00679">
    <property type="entry name" value="EFG_C"/>
    <property type="match status" value="1"/>
</dbReference>
<accession>A0A183HKK3</accession>